<protein>
    <submittedName>
        <fullName evidence="3">Pyruvate/2-oxoglutarate dehydrogenase complex dihydrolipoamide acyltransferase (E2) component</fullName>
    </submittedName>
</protein>
<accession>A0A7W7I5J2</accession>
<dbReference type="RefSeq" id="WP_184997830.1">
    <property type="nucleotide sequence ID" value="NZ_BOMK01000052.1"/>
</dbReference>
<feature type="compositionally biased region" description="Low complexity" evidence="1">
    <location>
        <begin position="61"/>
        <end position="70"/>
    </location>
</feature>
<keyword evidence="2" id="KW-0732">Signal</keyword>
<gene>
    <name evidence="3" type="ORF">BJ971_007280</name>
</gene>
<feature type="region of interest" description="Disordered" evidence="1">
    <location>
        <begin position="41"/>
        <end position="93"/>
    </location>
</feature>
<keyword evidence="3" id="KW-0012">Acyltransferase</keyword>
<feature type="signal peptide" evidence="2">
    <location>
        <begin position="1"/>
        <end position="21"/>
    </location>
</feature>
<organism evidence="3 4">
    <name type="scientific">Actinoplanes digitatis</name>
    <dbReference type="NCBI Taxonomy" id="1868"/>
    <lineage>
        <taxon>Bacteria</taxon>
        <taxon>Bacillati</taxon>
        <taxon>Actinomycetota</taxon>
        <taxon>Actinomycetes</taxon>
        <taxon>Micromonosporales</taxon>
        <taxon>Micromonosporaceae</taxon>
        <taxon>Actinoplanes</taxon>
    </lineage>
</organism>
<evidence type="ECO:0000256" key="2">
    <source>
        <dbReference type="SAM" id="SignalP"/>
    </source>
</evidence>
<dbReference type="AlphaFoldDB" id="A0A7W7I5J2"/>
<evidence type="ECO:0000256" key="1">
    <source>
        <dbReference type="SAM" id="MobiDB-lite"/>
    </source>
</evidence>
<sequence length="93" mass="8586">MPVVASLLLAALLGAPTAAGPAVDPRPAPVAAASAASVAVTRATEPVAAEPSAPPAPPAPADVTPAAAAPGVRTLADQSGTAATGPRAPPLSA</sequence>
<feature type="chain" id="PRO_5031449586" evidence="2">
    <location>
        <begin position="22"/>
        <end position="93"/>
    </location>
</feature>
<name>A0A7W7I5J2_9ACTN</name>
<reference evidence="3 4" key="1">
    <citation type="submission" date="2020-08" db="EMBL/GenBank/DDBJ databases">
        <title>Sequencing the genomes of 1000 actinobacteria strains.</title>
        <authorList>
            <person name="Klenk H.-P."/>
        </authorList>
    </citation>
    <scope>NUCLEOTIDE SEQUENCE [LARGE SCALE GENOMIC DNA]</scope>
    <source>
        <strain evidence="3 4">DSM 43149</strain>
    </source>
</reference>
<evidence type="ECO:0000313" key="3">
    <source>
        <dbReference type="EMBL" id="MBB4766724.1"/>
    </source>
</evidence>
<dbReference type="Proteomes" id="UP000578112">
    <property type="component" value="Unassembled WGS sequence"/>
</dbReference>
<keyword evidence="3" id="KW-0670">Pyruvate</keyword>
<keyword evidence="3" id="KW-0808">Transferase</keyword>
<proteinExistence type="predicted"/>
<comment type="caution">
    <text evidence="3">The sequence shown here is derived from an EMBL/GenBank/DDBJ whole genome shotgun (WGS) entry which is preliminary data.</text>
</comment>
<evidence type="ECO:0000313" key="4">
    <source>
        <dbReference type="Proteomes" id="UP000578112"/>
    </source>
</evidence>
<keyword evidence="4" id="KW-1185">Reference proteome</keyword>
<dbReference type="GO" id="GO:0016746">
    <property type="term" value="F:acyltransferase activity"/>
    <property type="evidence" value="ECO:0007669"/>
    <property type="project" value="UniProtKB-KW"/>
</dbReference>
<dbReference type="EMBL" id="JACHNH010000001">
    <property type="protein sequence ID" value="MBB4766724.1"/>
    <property type="molecule type" value="Genomic_DNA"/>
</dbReference>
<feature type="compositionally biased region" description="Low complexity" evidence="1">
    <location>
        <begin position="41"/>
        <end position="51"/>
    </location>
</feature>